<evidence type="ECO:0000313" key="4">
    <source>
        <dbReference type="Proteomes" id="UP000007882"/>
    </source>
</evidence>
<evidence type="ECO:0000313" key="3">
    <source>
        <dbReference type="EMBL" id="BAL87347.1"/>
    </source>
</evidence>
<dbReference type="AlphaFoldDB" id="I0H2W0"/>
<dbReference type="HOGENOM" id="CLU_1451560_0_0_11"/>
<protein>
    <submittedName>
        <fullName evidence="3">Putative regulatory protein</fullName>
    </submittedName>
</protein>
<dbReference type="InterPro" id="IPR035901">
    <property type="entry name" value="GIY-YIG_endonuc_sf"/>
</dbReference>
<organism evidence="3 4">
    <name type="scientific">Actinoplanes missouriensis (strain ATCC 14538 / DSM 43046 / CBS 188.64 / JCM 3121 / NBRC 102363 / NCIMB 12654 / NRRL B-3342 / UNCC 431)</name>
    <dbReference type="NCBI Taxonomy" id="512565"/>
    <lineage>
        <taxon>Bacteria</taxon>
        <taxon>Bacillati</taxon>
        <taxon>Actinomycetota</taxon>
        <taxon>Actinomycetes</taxon>
        <taxon>Micromonosporales</taxon>
        <taxon>Micromonosporaceae</taxon>
        <taxon>Actinoplanes</taxon>
    </lineage>
</organism>
<dbReference type="EMBL" id="AP012319">
    <property type="protein sequence ID" value="BAL87347.1"/>
    <property type="molecule type" value="Genomic_DNA"/>
</dbReference>
<dbReference type="PROSITE" id="PS50164">
    <property type="entry name" value="GIY_YIG"/>
    <property type="match status" value="1"/>
</dbReference>
<dbReference type="InterPro" id="IPR000305">
    <property type="entry name" value="GIY-YIG_endonuc"/>
</dbReference>
<accession>I0H2W0</accession>
<dbReference type="Proteomes" id="UP000007882">
    <property type="component" value="Chromosome"/>
</dbReference>
<reference evidence="3 4" key="1">
    <citation type="submission" date="2012-02" db="EMBL/GenBank/DDBJ databases">
        <title>Complete genome sequence of Actinoplanes missouriensis 431 (= NBRC 102363).</title>
        <authorList>
            <person name="Ohnishi Y."/>
            <person name="Ishikawa J."/>
            <person name="Sekine M."/>
            <person name="Hosoyama A."/>
            <person name="Harada T."/>
            <person name="Narita H."/>
            <person name="Hata T."/>
            <person name="Konno Y."/>
            <person name="Tutikane K."/>
            <person name="Fujita N."/>
            <person name="Horinouchi S."/>
            <person name="Hayakawa M."/>
        </authorList>
    </citation>
    <scope>NUCLEOTIDE SEQUENCE [LARGE SCALE GENOMIC DNA]</scope>
    <source>
        <strain evidence="4">ATCC 14538 / DSM 43046 / CBS 188.64 / JCM 3121 / NBRC 102363 / NCIMB 12654 / NRRL B-3342 / UNCC 431</strain>
    </source>
</reference>
<evidence type="ECO:0000259" key="2">
    <source>
        <dbReference type="PROSITE" id="PS50164"/>
    </source>
</evidence>
<dbReference type="SUPFAM" id="SSF82771">
    <property type="entry name" value="GIY-YIG endonuclease"/>
    <property type="match status" value="1"/>
</dbReference>
<dbReference type="KEGG" id="ams:AMIS_21270"/>
<feature type="region of interest" description="Disordered" evidence="1">
    <location>
        <begin position="162"/>
        <end position="186"/>
    </location>
</feature>
<proteinExistence type="predicted"/>
<name>I0H2W0_ACTM4</name>
<dbReference type="PATRIC" id="fig|512565.3.peg.2125"/>
<gene>
    <name evidence="3" type="ordered locus">AMIS_21270</name>
</gene>
<evidence type="ECO:0000256" key="1">
    <source>
        <dbReference type="SAM" id="MobiDB-lite"/>
    </source>
</evidence>
<sequence length="186" mass="20847">MSDGDLLPTAVYRLFSTEGGLLYVGMGDGFTRIKAHLRKKPWRAEIDPTRTQVEWFGTRAEAARQETQAIRTEAPRYNIAGTSRAHALGHTAYRRKHGGVEPKPFKTRHFVGAGEIGDRLGVSRQRVQQLIAKPDFPAPYDEIQMGKVWRIADIEAWIREHRPALADSEPAPTATPTRKGPRKPPS</sequence>
<dbReference type="STRING" id="512565.AMIS_21270"/>
<feature type="domain" description="GIY-YIG" evidence="2">
    <location>
        <begin position="7"/>
        <end position="79"/>
    </location>
</feature>
<dbReference type="eggNOG" id="COG3311">
    <property type="taxonomic scope" value="Bacteria"/>
</dbReference>
<keyword evidence="4" id="KW-1185">Reference proteome</keyword>
<dbReference type="RefSeq" id="WP_014442242.1">
    <property type="nucleotide sequence ID" value="NC_017093.1"/>
</dbReference>